<dbReference type="EMBL" id="FOGF01000009">
    <property type="protein sequence ID" value="SEQ86876.1"/>
    <property type="molecule type" value="Genomic_DNA"/>
</dbReference>
<evidence type="ECO:0000313" key="11">
    <source>
        <dbReference type="EMBL" id="SEQ86876.1"/>
    </source>
</evidence>
<dbReference type="GO" id="GO:0016887">
    <property type="term" value="F:ATP hydrolysis activity"/>
    <property type="evidence" value="ECO:0007669"/>
    <property type="project" value="InterPro"/>
</dbReference>
<evidence type="ECO:0000259" key="10">
    <source>
        <dbReference type="PROSITE" id="PS50929"/>
    </source>
</evidence>
<feature type="transmembrane region" description="Helical" evidence="8">
    <location>
        <begin position="21"/>
        <end position="40"/>
    </location>
</feature>
<dbReference type="GO" id="GO:0005886">
    <property type="term" value="C:plasma membrane"/>
    <property type="evidence" value="ECO:0007669"/>
    <property type="project" value="UniProtKB-SubCell"/>
</dbReference>
<dbReference type="InterPro" id="IPR003593">
    <property type="entry name" value="AAA+_ATPase"/>
</dbReference>
<keyword evidence="12" id="KW-1185">Reference proteome</keyword>
<dbReference type="GO" id="GO:0005524">
    <property type="term" value="F:ATP binding"/>
    <property type="evidence" value="ECO:0007669"/>
    <property type="project" value="UniProtKB-KW"/>
</dbReference>
<evidence type="ECO:0000256" key="1">
    <source>
        <dbReference type="ARBA" id="ARBA00004651"/>
    </source>
</evidence>
<evidence type="ECO:0000256" key="8">
    <source>
        <dbReference type="SAM" id="Phobius"/>
    </source>
</evidence>
<keyword evidence="2" id="KW-0813">Transport</keyword>
<dbReference type="AlphaFoldDB" id="A0A1H9JJ63"/>
<keyword evidence="6 8" id="KW-1133">Transmembrane helix</keyword>
<dbReference type="Gene3D" id="3.40.50.300">
    <property type="entry name" value="P-loop containing nucleotide triphosphate hydrolases"/>
    <property type="match status" value="1"/>
</dbReference>
<keyword evidence="7 8" id="KW-0472">Membrane</keyword>
<dbReference type="FunFam" id="3.40.50.300:FF:000287">
    <property type="entry name" value="Multidrug ABC transporter ATP-binding protein"/>
    <property type="match status" value="1"/>
</dbReference>
<dbReference type="InterPro" id="IPR027417">
    <property type="entry name" value="P-loop_NTPase"/>
</dbReference>
<dbReference type="PROSITE" id="PS50929">
    <property type="entry name" value="ABC_TM1F"/>
    <property type="match status" value="1"/>
</dbReference>
<dbReference type="PROSITE" id="PS00211">
    <property type="entry name" value="ABC_TRANSPORTER_1"/>
    <property type="match status" value="1"/>
</dbReference>
<evidence type="ECO:0000256" key="7">
    <source>
        <dbReference type="ARBA" id="ARBA00023136"/>
    </source>
</evidence>
<keyword evidence="3 8" id="KW-0812">Transmembrane</keyword>
<evidence type="ECO:0000259" key="9">
    <source>
        <dbReference type="PROSITE" id="PS50893"/>
    </source>
</evidence>
<feature type="domain" description="ABC transmembrane type-1" evidence="10">
    <location>
        <begin position="21"/>
        <end position="312"/>
    </location>
</feature>
<feature type="transmembrane region" description="Helical" evidence="8">
    <location>
        <begin position="60"/>
        <end position="83"/>
    </location>
</feature>
<keyword evidence="4" id="KW-0547">Nucleotide-binding</keyword>
<dbReference type="PROSITE" id="PS50893">
    <property type="entry name" value="ABC_TRANSPORTER_2"/>
    <property type="match status" value="1"/>
</dbReference>
<dbReference type="Pfam" id="PF00005">
    <property type="entry name" value="ABC_tran"/>
    <property type="match status" value="1"/>
</dbReference>
<dbReference type="SUPFAM" id="SSF52540">
    <property type="entry name" value="P-loop containing nucleoside triphosphate hydrolases"/>
    <property type="match status" value="1"/>
</dbReference>
<dbReference type="GO" id="GO:0015421">
    <property type="term" value="F:ABC-type oligopeptide transporter activity"/>
    <property type="evidence" value="ECO:0007669"/>
    <property type="project" value="TreeGrafter"/>
</dbReference>
<evidence type="ECO:0000256" key="5">
    <source>
        <dbReference type="ARBA" id="ARBA00022840"/>
    </source>
</evidence>
<dbReference type="STRING" id="137733.SAMN05421767_10919"/>
<proteinExistence type="predicted"/>
<organism evidence="11 12">
    <name type="scientific">Granulicatella balaenopterae</name>
    <dbReference type="NCBI Taxonomy" id="137733"/>
    <lineage>
        <taxon>Bacteria</taxon>
        <taxon>Bacillati</taxon>
        <taxon>Bacillota</taxon>
        <taxon>Bacilli</taxon>
        <taxon>Lactobacillales</taxon>
        <taxon>Carnobacteriaceae</taxon>
        <taxon>Granulicatella</taxon>
    </lineage>
</organism>
<dbReference type="InterPro" id="IPR039421">
    <property type="entry name" value="Type_1_exporter"/>
</dbReference>
<feature type="transmembrane region" description="Helical" evidence="8">
    <location>
        <begin position="137"/>
        <end position="159"/>
    </location>
</feature>
<dbReference type="Proteomes" id="UP000198556">
    <property type="component" value="Unassembled WGS sequence"/>
</dbReference>
<dbReference type="InterPro" id="IPR017871">
    <property type="entry name" value="ABC_transporter-like_CS"/>
</dbReference>
<reference evidence="11 12" key="1">
    <citation type="submission" date="2016-10" db="EMBL/GenBank/DDBJ databases">
        <authorList>
            <person name="de Groot N.N."/>
        </authorList>
    </citation>
    <scope>NUCLEOTIDE SEQUENCE [LARGE SCALE GENOMIC DNA]</scope>
    <source>
        <strain evidence="11 12">DSM 15827</strain>
    </source>
</reference>
<sequence length="585" mass="66250">MLQTIKRLLSYIRFDLKRFMIGILLLLVTTATALYSPLVAKQMIDEVITPASQTGQLNHGLLFYFVGLYILMNAVSFLCGYLGQYTLNKMANYLVKIIRDEVFSHVQKLPVKYFDNLPAGKIVSRITNDTEVVRAQFYNNTLAVILNSTVLVIGAYIAIYLLNPYLALGLLFLIPVMIVWQWLYAKLSSKYLKELRELVSVMNGKLNETIQGMEIIQTFQQERRMDQEFADTSDQWVREGDKFVRLDSLAAWSFLALLRNTTMLGVVVFISLKFLNGSSILTAGMIYAFMDYLVRLFEPLNALVQILSSFQQSVAAGSRVFELMDEPALEEVDREFMMQEAKVVFNNVNFAYKDDIYVLHDINFVANPGETVAFVGHTGSGKSSILNLLFRFYDPNSGQIIIDGQDTKDYSRISVRRDMAIVLQDPFLFTGTLASNIRLNNDSITDEEMIKALEKVGATHLLKKHELGLHMPVTEKGKEFSSGERQLISFARALVYNPKLLILDEATSHVDSETEAIIQKAMAIVSEGRTTFIIAHRLSTIMHADQIIVLDKGRIMEQGTHQELLQKDGTYAVMYKMQANAKSED</sequence>
<evidence type="ECO:0000256" key="4">
    <source>
        <dbReference type="ARBA" id="ARBA00022741"/>
    </source>
</evidence>
<evidence type="ECO:0000256" key="2">
    <source>
        <dbReference type="ARBA" id="ARBA00022448"/>
    </source>
</evidence>
<comment type="subcellular location">
    <subcellularLocation>
        <location evidence="1">Cell membrane</location>
        <topology evidence="1">Multi-pass membrane protein</topology>
    </subcellularLocation>
</comment>
<dbReference type="SMART" id="SM00382">
    <property type="entry name" value="AAA"/>
    <property type="match status" value="1"/>
</dbReference>
<dbReference type="InterPro" id="IPR036640">
    <property type="entry name" value="ABC1_TM_sf"/>
</dbReference>
<evidence type="ECO:0000256" key="3">
    <source>
        <dbReference type="ARBA" id="ARBA00022692"/>
    </source>
</evidence>
<evidence type="ECO:0000313" key="12">
    <source>
        <dbReference type="Proteomes" id="UP000198556"/>
    </source>
</evidence>
<dbReference type="PANTHER" id="PTHR43394">
    <property type="entry name" value="ATP-DEPENDENT PERMEASE MDL1, MITOCHONDRIAL"/>
    <property type="match status" value="1"/>
</dbReference>
<protein>
    <submittedName>
        <fullName evidence="11">ATP-binding cassette, subfamily B/ATP-binding cassette, subfamily B, tetracycline resistant protein</fullName>
    </submittedName>
</protein>
<dbReference type="Gene3D" id="1.20.1560.10">
    <property type="entry name" value="ABC transporter type 1, transmembrane domain"/>
    <property type="match status" value="1"/>
</dbReference>
<dbReference type="OrthoDB" id="9770415at2"/>
<dbReference type="SUPFAM" id="SSF90123">
    <property type="entry name" value="ABC transporter transmembrane region"/>
    <property type="match status" value="1"/>
</dbReference>
<feature type="domain" description="ABC transporter" evidence="9">
    <location>
        <begin position="343"/>
        <end position="577"/>
    </location>
</feature>
<accession>A0A1H9JJ63</accession>
<dbReference type="InterPro" id="IPR011527">
    <property type="entry name" value="ABC1_TM_dom"/>
</dbReference>
<feature type="transmembrane region" description="Helical" evidence="8">
    <location>
        <begin position="165"/>
        <end position="185"/>
    </location>
</feature>
<keyword evidence="5 11" id="KW-0067">ATP-binding</keyword>
<name>A0A1H9JJ63_9LACT</name>
<gene>
    <name evidence="11" type="ORF">SAMN05421767_10919</name>
</gene>
<dbReference type="Pfam" id="PF00664">
    <property type="entry name" value="ABC_membrane"/>
    <property type="match status" value="1"/>
</dbReference>
<dbReference type="InterPro" id="IPR003439">
    <property type="entry name" value="ABC_transporter-like_ATP-bd"/>
</dbReference>
<dbReference type="CDD" id="cd03254">
    <property type="entry name" value="ABCC_Glucan_exporter_like"/>
    <property type="match status" value="1"/>
</dbReference>
<dbReference type="PANTHER" id="PTHR43394:SF1">
    <property type="entry name" value="ATP-BINDING CASSETTE SUB-FAMILY B MEMBER 10, MITOCHONDRIAL"/>
    <property type="match status" value="1"/>
</dbReference>
<evidence type="ECO:0000256" key="6">
    <source>
        <dbReference type="ARBA" id="ARBA00022989"/>
    </source>
</evidence>
<dbReference type="CDD" id="cd18544">
    <property type="entry name" value="ABC_6TM_TmrA_like"/>
    <property type="match status" value="1"/>
</dbReference>
<dbReference type="RefSeq" id="WP_089746274.1">
    <property type="nucleotide sequence ID" value="NZ_FOGF01000009.1"/>
</dbReference>